<dbReference type="STRING" id="400055.SAMN04490243_0402"/>
<proteinExistence type="predicted"/>
<gene>
    <name evidence="2" type="ORF">SAMN04490243_0402</name>
</gene>
<protein>
    <recommendedName>
        <fullName evidence="4">Collagen triple helix repeat-containing protein</fullName>
    </recommendedName>
</protein>
<feature type="chain" id="PRO_5011476608" description="Collagen triple helix repeat-containing protein" evidence="1">
    <location>
        <begin position="21"/>
        <end position="1090"/>
    </location>
</feature>
<accession>A0A1I6FPW3</accession>
<keyword evidence="3" id="KW-1185">Reference proteome</keyword>
<name>A0A1I6FPW3_9FLAO</name>
<dbReference type="EMBL" id="FOYQ01000001">
    <property type="protein sequence ID" value="SFR31985.1"/>
    <property type="molecule type" value="Genomic_DNA"/>
</dbReference>
<sequence length="1090" mass="110473">MKAKNFLLCALLLGGLSVYGQVKIGDNPQNIDLASLLELESTDKALVLSRVTTAEMNAIVPLEGAIVFNTDIACLFYYEGTQWINLCEELPLEFTTDAIVNTAETMVITLNGDAVNFEVGEISSENIVDFSIGGIDIQNNAVTADKLAPNSVGSEELQDNTITDLEMDYTEVTLADFTNDAGFITGANIISADAGNNITAGTDGGAYFNAEPFEIAINNLQDDLDLKEDVANKSTDVTLGNSDILYPSQNAVKTYVDNVVGGSAQTIVSTDGGNSITAGGDGGAFLNITPLQNQVTTVQNDLATHVGADADLSATNEQITSIVLNGNDLEITEGGVVITGDLSALAGAGAQNLAGVLATGNDGGAAQIKNILDPTDPQDAATKAYVDAEIAGVGGGGTQDLNSVLTQGSDAGAQQINNLADPTLDQDAATKAYVDAVAGGGAVEVADQVTIVGVGSMGDPFRVADGGIDTDQLADDAVTGPKILDGTIVTADIADNSVTIEKILNGAPGQVLTSDAMGDVIWAAPSAGTVASDATLIGDGTAGNELGLADDAVTTAKILDGEVQTDDLADENVTPAKIEAGAAGEVLTTDGAGDVVWAAPTAGAVGTDATLIGDGTVGNELGLADDAVTTAKILDGEVQTDDIADNNVTVDKIAEGTDGQVLTTDGAGDVIWDTLNADEVAFDGLTSSLTATDVQGAIDEVVANLGATGDPNGVFFADAGTGAPITDEPGFSWNPALRFNTGGLGIGLDGDPHGDLTKVHIREQVTGIAYPLMLQNDNTANGNTVGLLFSVSATTPTPYAKGAIVFERVDGFGDGSIHFLQNTGNVLSGPTLNDAKFTVTYQGDAGIGTRTPNAKLEVEGETLTESLENEGFYTDENGVTGTPGQVLTATATGTAWAAAGGGGTVNVDGTTITGDGDGTPLAVGTISGGPGGQIAANSITQGDIDTDAIGSGEIIDDAVGESEIQDAAVTPAKIEPSLNDGDVLTTTGGAVVWAAPATSAVSVWGKVNGNSNALTKGNGISGITSAGNGQFTINFTAALADSNYTVQLSATGDYRIYVVVQTNNSMDIEVRNNITDALEDPSFFFVSIIE</sequence>
<keyword evidence="1" id="KW-0732">Signal</keyword>
<dbReference type="Proteomes" id="UP000199534">
    <property type="component" value="Unassembled WGS sequence"/>
</dbReference>
<evidence type="ECO:0000256" key="1">
    <source>
        <dbReference type="SAM" id="SignalP"/>
    </source>
</evidence>
<dbReference type="RefSeq" id="WP_143099897.1">
    <property type="nucleotide sequence ID" value="NZ_FOYQ01000001.1"/>
</dbReference>
<dbReference type="OrthoDB" id="9808953at2"/>
<evidence type="ECO:0000313" key="2">
    <source>
        <dbReference type="EMBL" id="SFR31985.1"/>
    </source>
</evidence>
<evidence type="ECO:0000313" key="3">
    <source>
        <dbReference type="Proteomes" id="UP000199534"/>
    </source>
</evidence>
<reference evidence="2 3" key="1">
    <citation type="submission" date="2016-10" db="EMBL/GenBank/DDBJ databases">
        <authorList>
            <person name="de Groot N.N."/>
        </authorList>
    </citation>
    <scope>NUCLEOTIDE SEQUENCE [LARGE SCALE GENOMIC DNA]</scope>
    <source>
        <strain evidence="2 3">DSM 21019</strain>
    </source>
</reference>
<dbReference type="AlphaFoldDB" id="A0A1I6FPW3"/>
<feature type="signal peptide" evidence="1">
    <location>
        <begin position="1"/>
        <end position="20"/>
    </location>
</feature>
<organism evidence="2 3">
    <name type="scientific">Robiginitalea myxolifaciens</name>
    <dbReference type="NCBI Taxonomy" id="400055"/>
    <lineage>
        <taxon>Bacteria</taxon>
        <taxon>Pseudomonadati</taxon>
        <taxon>Bacteroidota</taxon>
        <taxon>Flavobacteriia</taxon>
        <taxon>Flavobacteriales</taxon>
        <taxon>Flavobacteriaceae</taxon>
        <taxon>Robiginitalea</taxon>
    </lineage>
</organism>
<evidence type="ECO:0008006" key="4">
    <source>
        <dbReference type="Google" id="ProtNLM"/>
    </source>
</evidence>